<dbReference type="STRING" id="1209926.A0A1G4B641"/>
<keyword evidence="3" id="KW-1185">Reference proteome</keyword>
<protein>
    <recommendedName>
        <fullName evidence="4">Infection structure specific protein</fullName>
    </recommendedName>
</protein>
<gene>
    <name evidence="2" type="ORF">CORC01_07848</name>
</gene>
<feature type="signal peptide" evidence="1">
    <location>
        <begin position="1"/>
        <end position="20"/>
    </location>
</feature>
<dbReference type="EMBL" id="MJBS01000064">
    <property type="protein sequence ID" value="OHE96881.1"/>
    <property type="molecule type" value="Genomic_DNA"/>
</dbReference>
<dbReference type="RefSeq" id="XP_022474037.1">
    <property type="nucleotide sequence ID" value="XM_022619483.1"/>
</dbReference>
<accession>A0A1G4B641</accession>
<proteinExistence type="predicted"/>
<sequence>MQSKLLLAAAAAAATSGAMAMDLSGTLPRVLRRAGNNLLDARDEAACASVYMAHSTIVDDFPELPTALATETDLDIPQITNPCDFPSVTGAAGQVITSYSSALQSWQDAHITEIREIFSACSDVPEVSSALNEYGSAVCSTALAVLTSADATATASATATATGSGSAAATATASGSASVTATASGAGSASTSASGSAAASSTAAAAAAAPRETGLFVAAAAAAAGIIGAIIL</sequence>
<feature type="chain" id="PRO_5009602500" description="Infection structure specific protein" evidence="1">
    <location>
        <begin position="21"/>
        <end position="232"/>
    </location>
</feature>
<dbReference type="OrthoDB" id="4845881at2759"/>
<evidence type="ECO:0000313" key="3">
    <source>
        <dbReference type="Proteomes" id="UP000176998"/>
    </source>
</evidence>
<dbReference type="GeneID" id="34560993"/>
<organism evidence="2 3">
    <name type="scientific">Colletotrichum orchidophilum</name>
    <dbReference type="NCBI Taxonomy" id="1209926"/>
    <lineage>
        <taxon>Eukaryota</taxon>
        <taxon>Fungi</taxon>
        <taxon>Dikarya</taxon>
        <taxon>Ascomycota</taxon>
        <taxon>Pezizomycotina</taxon>
        <taxon>Sordariomycetes</taxon>
        <taxon>Hypocreomycetidae</taxon>
        <taxon>Glomerellales</taxon>
        <taxon>Glomerellaceae</taxon>
        <taxon>Colletotrichum</taxon>
    </lineage>
</organism>
<keyword evidence="1" id="KW-0732">Signal</keyword>
<reference evidence="2 3" key="1">
    <citation type="submission" date="2016-09" db="EMBL/GenBank/DDBJ databases">
        <authorList>
            <person name="Capua I."/>
            <person name="De Benedictis P."/>
            <person name="Joannis T."/>
            <person name="Lombin L.H."/>
            <person name="Cattoli G."/>
        </authorList>
    </citation>
    <scope>NUCLEOTIDE SEQUENCE [LARGE SCALE GENOMIC DNA]</scope>
    <source>
        <strain evidence="2 3">IMI 309357</strain>
    </source>
</reference>
<comment type="caution">
    <text evidence="2">The sequence shown here is derived from an EMBL/GenBank/DDBJ whole genome shotgun (WGS) entry which is preliminary data.</text>
</comment>
<name>A0A1G4B641_9PEZI</name>
<evidence type="ECO:0000313" key="2">
    <source>
        <dbReference type="EMBL" id="OHE96881.1"/>
    </source>
</evidence>
<dbReference type="Proteomes" id="UP000176998">
    <property type="component" value="Unassembled WGS sequence"/>
</dbReference>
<dbReference type="AlphaFoldDB" id="A0A1G4B641"/>
<evidence type="ECO:0000256" key="1">
    <source>
        <dbReference type="SAM" id="SignalP"/>
    </source>
</evidence>
<evidence type="ECO:0008006" key="4">
    <source>
        <dbReference type="Google" id="ProtNLM"/>
    </source>
</evidence>